<evidence type="ECO:0000313" key="4">
    <source>
        <dbReference type="Proteomes" id="UP000055060"/>
    </source>
</evidence>
<keyword evidence="1" id="KW-0159">Chromosome partition</keyword>
<keyword evidence="4" id="KW-1185">Reference proteome</keyword>
<sequence>MTNSAIIASVSLQVAEHQTEGYTISTEVYAGPLDLLLELIESAELDITRLALAQVTDQYLAYLHKLEDRSAAEVSAFLVIAARLVQIKSAALLPRPSLDLAGATPEDDGEALARQLILYKRFKELAVYLDKQDVAGLHTYLRMAPPPKVNLPAHVDLTGVTLADLLQAARDVFHSQHMLAPLSQVVTMPRVTIREKITKLLEILRRAGQATFRSILAPDSTRIEVVVTFLAMLELIKRRIVEARQDDLFGDISIQPQGDLSADVDTEIEFTE</sequence>
<proteinExistence type="predicted"/>
<dbReference type="Pfam" id="PF02616">
    <property type="entry name" value="SMC_ScpA"/>
    <property type="match status" value="1"/>
</dbReference>
<dbReference type="AlphaFoldDB" id="A0A0S7BB97"/>
<name>A0A0S7BB97_9CHLR</name>
<dbReference type="PANTHER" id="PTHR33969">
    <property type="entry name" value="SEGREGATION AND CONDENSATION PROTEIN A"/>
    <property type="match status" value="1"/>
</dbReference>
<dbReference type="Gene3D" id="1.10.10.580">
    <property type="entry name" value="Structural maintenance of chromosome 1. Chain E"/>
    <property type="match status" value="1"/>
</dbReference>
<evidence type="ECO:0000313" key="3">
    <source>
        <dbReference type="EMBL" id="GAP15036.1"/>
    </source>
</evidence>
<accession>A0A0S7BB97</accession>
<gene>
    <name evidence="3" type="ORF">LARV_02816</name>
</gene>
<dbReference type="InterPro" id="IPR003768">
    <property type="entry name" value="ScpA"/>
</dbReference>
<evidence type="ECO:0000256" key="2">
    <source>
        <dbReference type="ARBA" id="ARBA00044777"/>
    </source>
</evidence>
<organism evidence="3">
    <name type="scientific">Longilinea arvoryzae</name>
    <dbReference type="NCBI Taxonomy" id="360412"/>
    <lineage>
        <taxon>Bacteria</taxon>
        <taxon>Bacillati</taxon>
        <taxon>Chloroflexota</taxon>
        <taxon>Anaerolineae</taxon>
        <taxon>Anaerolineales</taxon>
        <taxon>Anaerolineaceae</taxon>
        <taxon>Longilinea</taxon>
    </lineage>
</organism>
<dbReference type="EMBL" id="DF967972">
    <property type="protein sequence ID" value="GAP15036.1"/>
    <property type="molecule type" value="Genomic_DNA"/>
</dbReference>
<dbReference type="GO" id="GO:0007059">
    <property type="term" value="P:chromosome segregation"/>
    <property type="evidence" value="ECO:0007669"/>
    <property type="project" value="UniProtKB-KW"/>
</dbReference>
<reference evidence="3" key="1">
    <citation type="submission" date="2015-07" db="EMBL/GenBank/DDBJ databases">
        <title>Draft Genome Sequences of Anaerolinea thermolimosa IMO-1, Bellilinea caldifistulae GOMI-1, Leptolinea tardivitalis YMTK-2, Levilinea saccharolytica KIBI-1,Longilinea arvoryzae KOME-1, Previously Described as Members of the Anaerolineaceae (Chloroflexi).</title>
        <authorList>
            <person name="Sekiguchi Y."/>
            <person name="Ohashi A."/>
            <person name="Matsuura N."/>
            <person name="Tourlousse M.D."/>
        </authorList>
    </citation>
    <scope>NUCLEOTIDE SEQUENCE [LARGE SCALE GENOMIC DNA]</scope>
    <source>
        <strain evidence="3">KOME-1</strain>
    </source>
</reference>
<evidence type="ECO:0000256" key="1">
    <source>
        <dbReference type="ARBA" id="ARBA00022829"/>
    </source>
</evidence>
<dbReference type="Gene3D" id="6.10.250.2410">
    <property type="match status" value="1"/>
</dbReference>
<dbReference type="STRING" id="360412.LARV_02816"/>
<dbReference type="InterPro" id="IPR023093">
    <property type="entry name" value="ScpA-like_C"/>
</dbReference>
<dbReference type="Proteomes" id="UP000055060">
    <property type="component" value="Unassembled WGS sequence"/>
</dbReference>
<dbReference type="PANTHER" id="PTHR33969:SF2">
    <property type="entry name" value="SEGREGATION AND CONDENSATION PROTEIN A"/>
    <property type="match status" value="1"/>
</dbReference>
<protein>
    <recommendedName>
        <fullName evidence="2">Segregation and condensation protein A</fullName>
    </recommendedName>
</protein>